<reference evidence="1" key="1">
    <citation type="submission" date="2022-05" db="EMBL/GenBank/DDBJ databases">
        <title>Genomic analysis of Brachybacterium sp. CBA3104.</title>
        <authorList>
            <person name="Roh S.W."/>
            <person name="Kim Y.B."/>
            <person name="Kim Y."/>
        </authorList>
    </citation>
    <scope>NUCLEOTIDE SEQUENCE</scope>
    <source>
        <strain evidence="1">CBA3104</strain>
    </source>
</reference>
<accession>A0ABY4N7D4</accession>
<evidence type="ECO:0000313" key="2">
    <source>
        <dbReference type="Proteomes" id="UP001055868"/>
    </source>
</evidence>
<gene>
    <name evidence="1" type="ORF">M4486_03760</name>
</gene>
<evidence type="ECO:0000313" key="1">
    <source>
        <dbReference type="EMBL" id="UQN30468.1"/>
    </source>
</evidence>
<protein>
    <recommendedName>
        <fullName evidence="3">DUF222 domain-containing protein</fullName>
    </recommendedName>
</protein>
<dbReference type="RefSeq" id="WP_239202193.1">
    <property type="nucleotide sequence ID" value="NZ_CP097218.1"/>
</dbReference>
<keyword evidence="2" id="KW-1185">Reference proteome</keyword>
<name>A0ABY4N7D4_9MICO</name>
<dbReference type="EMBL" id="CP097218">
    <property type="protein sequence ID" value="UQN30468.1"/>
    <property type="molecule type" value="Genomic_DNA"/>
</dbReference>
<organism evidence="1 2">
    <name type="scientific">Brachybacterium kimchii</name>
    <dbReference type="NCBI Taxonomy" id="2942909"/>
    <lineage>
        <taxon>Bacteria</taxon>
        <taxon>Bacillati</taxon>
        <taxon>Actinomycetota</taxon>
        <taxon>Actinomycetes</taxon>
        <taxon>Micrococcales</taxon>
        <taxon>Dermabacteraceae</taxon>
        <taxon>Brachybacterium</taxon>
    </lineage>
</organism>
<proteinExistence type="predicted"/>
<evidence type="ECO:0008006" key="3">
    <source>
        <dbReference type="Google" id="ProtNLM"/>
    </source>
</evidence>
<dbReference type="Proteomes" id="UP001055868">
    <property type="component" value="Chromosome"/>
</dbReference>
<sequence>MTTSGTSTLDPGTRSLDEQARRIGQLVVAGAVTPEDAACQILSVAVESDVVRFMCARHHRHLAQTWNVEEITSAVTTMLTQYALGSTEGRGHLDAKRFADGTTSASGWIGKVIGAMRTTRILREMRVDTRAIAQPFELEQVTTPSAEDEVLGSGTPEIEEHTQGLPSTSSTLRIVHASAIHQLLGLPPVASWTLTPRQRQLLKDAIEQDPSLPRKVLSRSTPDTTEPAYAIQSMWAHWRPDEIAEMLAKSTEARDIPHLLCAAAIMPLPRPKARSGELARTRNRVRGQVPAHAEDSLMGALDSFLDTFVDAYTDFDRIRRPLPPEEEARRAASACTFPVLLKDAAHQMGITRLDLLSGLIALFIDPVPVADPDHFTPTPWRFAR</sequence>